<keyword evidence="1" id="KW-1133">Transmembrane helix</keyword>
<dbReference type="PRINTS" id="PR00702">
    <property type="entry name" value="ACRIFLAVINRP"/>
</dbReference>
<feature type="transmembrane region" description="Helical" evidence="1">
    <location>
        <begin position="392"/>
        <end position="413"/>
    </location>
</feature>
<dbReference type="Gene3D" id="3.30.70.1430">
    <property type="entry name" value="Multidrug efflux transporter AcrB pore domain"/>
    <property type="match status" value="2"/>
</dbReference>
<dbReference type="RefSeq" id="WP_145196175.1">
    <property type="nucleotide sequence ID" value="NZ_CP036434.1"/>
</dbReference>
<keyword evidence="1" id="KW-0472">Membrane</keyword>
<feature type="transmembrane region" description="Helical" evidence="1">
    <location>
        <begin position="889"/>
        <end position="909"/>
    </location>
</feature>
<evidence type="ECO:0000313" key="3">
    <source>
        <dbReference type="Proteomes" id="UP000320390"/>
    </source>
</evidence>
<feature type="transmembrane region" description="Helical" evidence="1">
    <location>
        <begin position="362"/>
        <end position="380"/>
    </location>
</feature>
<feature type="transmembrane region" description="Helical" evidence="1">
    <location>
        <begin position="992"/>
        <end position="1015"/>
    </location>
</feature>
<feature type="transmembrane region" description="Helical" evidence="1">
    <location>
        <begin position="521"/>
        <end position="547"/>
    </location>
</feature>
<dbReference type="Gene3D" id="3.30.70.1440">
    <property type="entry name" value="Multidrug efflux transporter AcrB pore domain"/>
    <property type="match status" value="1"/>
</dbReference>
<dbReference type="PANTHER" id="PTHR32063">
    <property type="match status" value="1"/>
</dbReference>
<feature type="transmembrane region" description="Helical" evidence="1">
    <location>
        <begin position="863"/>
        <end position="882"/>
    </location>
</feature>
<dbReference type="Gene3D" id="3.30.70.1320">
    <property type="entry name" value="Multidrug efflux transporter AcrB pore domain like"/>
    <property type="match status" value="1"/>
</dbReference>
<feature type="transmembrane region" description="Helical" evidence="1">
    <location>
        <begin position="466"/>
        <end position="489"/>
    </location>
</feature>
<dbReference type="GO" id="GO:0005886">
    <property type="term" value="C:plasma membrane"/>
    <property type="evidence" value="ECO:0007669"/>
    <property type="project" value="TreeGrafter"/>
</dbReference>
<dbReference type="SUPFAM" id="SSF82866">
    <property type="entry name" value="Multidrug efflux transporter AcrB transmembrane domain"/>
    <property type="match status" value="2"/>
</dbReference>
<dbReference type="PANTHER" id="PTHR32063:SF18">
    <property type="entry name" value="CATION EFFLUX SYSTEM PROTEIN"/>
    <property type="match status" value="1"/>
</dbReference>
<keyword evidence="1" id="KW-0812">Transmembrane</keyword>
<feature type="transmembrane region" description="Helical" evidence="1">
    <location>
        <begin position="335"/>
        <end position="355"/>
    </location>
</feature>
<dbReference type="SUPFAM" id="SSF82693">
    <property type="entry name" value="Multidrug efflux transporter AcrB pore domain, PN1, PN2, PC1 and PC2 subdomains"/>
    <property type="match status" value="2"/>
</dbReference>
<dbReference type="InterPro" id="IPR001036">
    <property type="entry name" value="Acrflvin-R"/>
</dbReference>
<dbReference type="Proteomes" id="UP000320390">
    <property type="component" value="Chromosome"/>
</dbReference>
<feature type="transmembrane region" description="Helical" evidence="1">
    <location>
        <begin position="915"/>
        <end position="939"/>
    </location>
</feature>
<keyword evidence="3" id="KW-1185">Reference proteome</keyword>
<reference evidence="2 3" key="1">
    <citation type="submission" date="2019-02" db="EMBL/GenBank/DDBJ databases">
        <title>Deep-cultivation of Planctomycetes and their phenomic and genomic characterization uncovers novel biology.</title>
        <authorList>
            <person name="Wiegand S."/>
            <person name="Jogler M."/>
            <person name="Boedeker C."/>
            <person name="Pinto D."/>
            <person name="Vollmers J."/>
            <person name="Rivas-Marin E."/>
            <person name="Kohn T."/>
            <person name="Peeters S.H."/>
            <person name="Heuer A."/>
            <person name="Rast P."/>
            <person name="Oberbeckmann S."/>
            <person name="Bunk B."/>
            <person name="Jeske O."/>
            <person name="Meyerdierks A."/>
            <person name="Storesund J.E."/>
            <person name="Kallscheuer N."/>
            <person name="Luecker S."/>
            <person name="Lage O.M."/>
            <person name="Pohl T."/>
            <person name="Merkel B.J."/>
            <person name="Hornburger P."/>
            <person name="Mueller R.-W."/>
            <person name="Bruemmer F."/>
            <person name="Labrenz M."/>
            <person name="Spormann A.M."/>
            <person name="Op den Camp H."/>
            <person name="Overmann J."/>
            <person name="Amann R."/>
            <person name="Jetten M.S.M."/>
            <person name="Mascher T."/>
            <person name="Medema M.H."/>
            <person name="Devos D.P."/>
            <person name="Kaster A.-K."/>
            <person name="Ovreas L."/>
            <person name="Rohde M."/>
            <person name="Galperin M.Y."/>
            <person name="Jogler C."/>
        </authorList>
    </citation>
    <scope>NUCLEOTIDE SEQUENCE [LARGE SCALE GENOMIC DNA]</scope>
    <source>
        <strain evidence="2 3">Poly30</strain>
    </source>
</reference>
<evidence type="ECO:0000313" key="2">
    <source>
        <dbReference type="EMBL" id="QDV06200.1"/>
    </source>
</evidence>
<dbReference type="EMBL" id="CP036434">
    <property type="protein sequence ID" value="QDV06200.1"/>
    <property type="molecule type" value="Genomic_DNA"/>
</dbReference>
<name>A0A518EQ44_9BACT</name>
<dbReference type="OrthoDB" id="9757876at2"/>
<feature type="transmembrane region" description="Helical" evidence="1">
    <location>
        <begin position="434"/>
        <end position="454"/>
    </location>
</feature>
<gene>
    <name evidence="2" type="primary">czcA_3</name>
    <name evidence="2" type="ORF">Poly30_17070</name>
</gene>
<dbReference type="Pfam" id="PF00873">
    <property type="entry name" value="ACR_tran"/>
    <property type="match status" value="1"/>
</dbReference>
<evidence type="ECO:0000256" key="1">
    <source>
        <dbReference type="SAM" id="Phobius"/>
    </source>
</evidence>
<sequence length="1039" mass="110440">MDLSNLYYRNPRLLTLTLMLILVAGFASFQLLPRAEDPELTSRNAQIFTAFPGADASRVEALVTDVVEDMLAEFEEIKEIKSVSRAGLSTVAIELRDEIANVGPVWTEIRDDLAGIVPDLPPGAREPDFVEFELSAYTLLVGLTWELDSTPNRTILGRLAEELADKLRAVPGTHDVALSGAPQEEVLVELDPAQMASLGLDARLVSAAIERSDSKVAAGEVSGATNEIQLEVSGEIESLDRIRDVLIDRGGGGDAFVRLGDIATITKSEVQPIESLALIDGEEGVVVAARMEVGRRVDVWSERARAVTDSFHEALPAGVGGEVLFDQSKYTEERLGNLVFNFLFGAVLVMVVLFFTMGWRSAILVGTALPLTTLMVLQGLRTIGVPLHQMSVTGMIIALGLLIDNAIVVVDEVRHRLQRGDDRAEAVGAAVKHLAVPLFGSTLTTCMAFAPIALMPGGAGEFVGPIALSVILAIACSFFLALTITPALTGLLDKVFPAKGADTFLGRGLYFPRLDRAYSGALGFLFGRPVLAVALAILAPFLGFLAAPRLPEQFFPPADRDQFNVKLLLAPVSSLETTRELALRARDVAVAHPRVERVHLFVGQSSPKYYYNLVETQRDAPFFAQALIQLDGPEDSIQVVRDIQAALDEAVPQAVVLAQQIEQGPPFDAPVEMHLYGPDLQRLRALGDEVRLALTRLPNVTHVRSTLDGGAPKLRLDLDDETARLVGTDNRGVAAALEQSLTGVTGGSLIEATEELPVRVRVGDLVRGSARQVETLILPTAEGWTNLASLGDLTLVPETAVIAHRNRRRVNTTQGFLEAGTLPSEVLGQLLEALESEGFEAPDGYELEVGGESAKRDEAVGNLAGSAALLLVLMAAALVLTFNSFRMAGIIAIVGFLAVGLALLAVAVYGAPFGFMTIVGAMGLIGVAINDSIVVLAALREDEGADRGDIDATVQIVRRASRHVFSTSLTTMAGFAPLIVAGGAFWPPLAVAIAGGVAGATLIAITLVPALHIVVARSVTKRAAKARARTGDGISLATA</sequence>
<proteinExistence type="predicted"/>
<dbReference type="InterPro" id="IPR027463">
    <property type="entry name" value="AcrB_DN_DC_subdom"/>
</dbReference>
<dbReference type="Gene3D" id="3.30.2090.10">
    <property type="entry name" value="Multidrug efflux transporter AcrB TolC docking domain, DN and DC subdomains"/>
    <property type="match status" value="2"/>
</dbReference>
<accession>A0A518EQ44</accession>
<dbReference type="GO" id="GO:0042910">
    <property type="term" value="F:xenobiotic transmembrane transporter activity"/>
    <property type="evidence" value="ECO:0007669"/>
    <property type="project" value="TreeGrafter"/>
</dbReference>
<protein>
    <submittedName>
        <fullName evidence="2">Cobalt-zinc-cadmium resistance protein CzcA</fullName>
    </submittedName>
</protein>
<organism evidence="2 3">
    <name type="scientific">Saltatorellus ferox</name>
    <dbReference type="NCBI Taxonomy" id="2528018"/>
    <lineage>
        <taxon>Bacteria</taxon>
        <taxon>Pseudomonadati</taxon>
        <taxon>Planctomycetota</taxon>
        <taxon>Planctomycetia</taxon>
        <taxon>Planctomycetia incertae sedis</taxon>
        <taxon>Saltatorellus</taxon>
    </lineage>
</organism>
<dbReference type="Gene3D" id="1.20.1640.10">
    <property type="entry name" value="Multidrug efflux transporter AcrB transmembrane domain"/>
    <property type="match status" value="2"/>
</dbReference>
<feature type="transmembrane region" description="Helical" evidence="1">
    <location>
        <begin position="964"/>
        <end position="986"/>
    </location>
</feature>
<dbReference type="SUPFAM" id="SSF82714">
    <property type="entry name" value="Multidrug efflux transporter AcrB TolC docking domain, DN and DC subdomains"/>
    <property type="match status" value="2"/>
</dbReference>
<dbReference type="AlphaFoldDB" id="A0A518EQ44"/>